<feature type="compositionally biased region" description="Polar residues" evidence="3">
    <location>
        <begin position="341"/>
        <end position="352"/>
    </location>
</feature>
<evidence type="ECO:0000256" key="3">
    <source>
        <dbReference type="SAM" id="MobiDB-lite"/>
    </source>
</evidence>
<accession>A0A7J6CES9</accession>
<feature type="compositionally biased region" description="Low complexity" evidence="3">
    <location>
        <begin position="1090"/>
        <end position="1105"/>
    </location>
</feature>
<comment type="similarity">
    <text evidence="1">Belongs to the FAM178 family.</text>
</comment>
<feature type="compositionally biased region" description="Basic and acidic residues" evidence="3">
    <location>
        <begin position="198"/>
        <end position="214"/>
    </location>
</feature>
<comment type="caution">
    <text evidence="5">The sequence shown here is derived from an EMBL/GenBank/DDBJ whole genome shotgun (WGS) entry which is preliminary data.</text>
</comment>
<evidence type="ECO:0000313" key="6">
    <source>
        <dbReference type="Proteomes" id="UP000579812"/>
    </source>
</evidence>
<feature type="compositionally biased region" description="Acidic residues" evidence="3">
    <location>
        <begin position="1167"/>
        <end position="1185"/>
    </location>
</feature>
<feature type="compositionally biased region" description="Basic and acidic residues" evidence="3">
    <location>
        <begin position="330"/>
        <end position="340"/>
    </location>
</feature>
<feature type="compositionally biased region" description="Acidic residues" evidence="3">
    <location>
        <begin position="1230"/>
        <end position="1248"/>
    </location>
</feature>
<feature type="coiled-coil region" evidence="2">
    <location>
        <begin position="574"/>
        <end position="622"/>
    </location>
</feature>
<feature type="region of interest" description="Disordered" evidence="3">
    <location>
        <begin position="412"/>
        <end position="453"/>
    </location>
</feature>
<feature type="compositionally biased region" description="Acidic residues" evidence="3">
    <location>
        <begin position="1133"/>
        <end position="1152"/>
    </location>
</feature>
<dbReference type="InterPro" id="IPR044276">
    <property type="entry name" value="CANIN_dom"/>
</dbReference>
<feature type="region of interest" description="Disordered" evidence="3">
    <location>
        <begin position="327"/>
        <end position="383"/>
    </location>
</feature>
<proteinExistence type="inferred from homology"/>
<dbReference type="PANTHER" id="PTHR16046:SF9">
    <property type="entry name" value="SMC5-SMC6 COMPLEX LOCALIZATION FACTOR PROTEIN 2"/>
    <property type="match status" value="1"/>
</dbReference>
<sequence length="1329" mass="151404">MADTRPPDRKLEACSTVQELIPLGAPRRDSVAATPHPVSGSPRIEPSEKTPKLLNLLPKCILPTKNPELEQRDKSISAALKASNKRPEQDSFDKVVVRKLQPNNGNINSRKNGSLNPTVKKDILQRTSSYNRNKEISYALSKELNENLRLGGGLFQSDAIKVQRHSLPYISHSRRNSESSSSCLFQQRPKASVYKGERIIHHPDQQKDRLENRVHKTSHCSDMSVQKELSSPHHKTSPEGRMSLSAKRKRECSTDSEKEMKHPCVDFQPTSSSSIINSPLKFVRRAFVKSCNDSVITIKEKQSPEALPALPNSNYKQRLLPSLPRQLFKPCKDSNTESDKPNSFQLSKSPTTAEPRDAMVAHANKNPKAPPSQPHLHKVSPKSSTTFDSIETTLFTPDYCLPSPKTHYKKTNAEKETCTQTSPSSNHKESVKIVSSPHHPDLRSPSFAEQAGSCKMETDERTQLKVEQSRSPKAIMPAPAVSVKVEGSREQKCCPQWKDPLDIELGDDSGDELREHCNISLSSSSSGDEDEPLPSLEKLMSRRDHVPVTPEKDAFSEPNTPVSKAAPEAVKAKAVSYRNTLEQMLQEKEQYQRSKELERQLLESCEEDLLNLDENENNESKEEDISLEQREFLQRFSVASCAIRDIHPGEEVFLPARFGRLFNHQTLDLSKITVTPHNKSQQILFHARAEHVLSLISAGLLRKAYFSFPCQPEVTRWLFQMMSVYPNPIISSHILQSLQTIALSAAQHIVEHQSQSFKVWVPSVRDITLVFLNMGASFISLFPLEALQPSFTEGDLLESFQLEETSQDRVISDMKDNCTLPVHNLESVLNYLSLCTALCPRVYTDEELLLLLAVVCRIGLETHFQLLPTGNLSILLQNLLKNITHWDVQISKACQILTDLSEDHHNLRRLVYLLPDSSRGKQLKRHLSVSIISKLLNHTGTYRPSGTEFKLSELKPFLPQMRPSSLLKGLRSARRAEDCDANLDQQAYYLCYSLLTLTNEASNFEFLPSAQRNDLQSLSSQLEKHIKCDIRESEKMLYRSKVKDFVARIYTKWQVLLTRTRPQEGKLYDYWKPPPEDEVSSCPQDKSCITSESAEETQTAEWSGAESDEDAESKEEDCEEPPPLESEVKTERDDEDCVEDISDAEEKNDEPEQQMMELEDGRKFEPISDEELFETQEDSECEEPPPLESKVKTEWDDEDCVEDISDVEEEKDEPKQEMMGLEDDRKFEPISDEELFETQEDSECEEPPPLESKVKTERDDEDCVEDISDVEEEKDEPKQQMMELEDDRKFEPISDEELFETHEDLEYEDDDDDLMNREEELLKDEETHV</sequence>
<feature type="compositionally biased region" description="Acidic residues" evidence="3">
    <location>
        <begin position="1195"/>
        <end position="1211"/>
    </location>
</feature>
<reference evidence="5 6" key="1">
    <citation type="submission" date="2020-04" db="EMBL/GenBank/DDBJ databases">
        <title>Chromosome-level genome assembly of a cyprinid fish Onychostoma macrolepis by integration of Nanopore Sequencing, Bionano and Hi-C technology.</title>
        <authorList>
            <person name="Wang D."/>
        </authorList>
    </citation>
    <scope>NUCLEOTIDE SEQUENCE [LARGE SCALE GENOMIC DNA]</scope>
    <source>
        <strain evidence="5">SWU-2019</strain>
        <tissue evidence="5">Muscle</tissue>
    </source>
</reference>
<evidence type="ECO:0000259" key="4">
    <source>
        <dbReference type="Pfam" id="PF14816"/>
    </source>
</evidence>
<evidence type="ECO:0000256" key="2">
    <source>
        <dbReference type="SAM" id="Coils"/>
    </source>
</evidence>
<feature type="region of interest" description="Disordered" evidence="3">
    <location>
        <begin position="20"/>
        <end position="50"/>
    </location>
</feature>
<name>A0A7J6CES9_9TELE</name>
<feature type="compositionally biased region" description="Polar residues" evidence="3">
    <location>
        <begin position="220"/>
        <end position="229"/>
    </location>
</feature>
<keyword evidence="6" id="KW-1185">Reference proteome</keyword>
<feature type="region of interest" description="Disordered" evidence="3">
    <location>
        <begin position="519"/>
        <end position="543"/>
    </location>
</feature>
<evidence type="ECO:0000256" key="1">
    <source>
        <dbReference type="ARBA" id="ARBA00010311"/>
    </source>
</evidence>
<feature type="region of interest" description="Disordered" evidence="3">
    <location>
        <begin position="1066"/>
        <end position="1329"/>
    </location>
</feature>
<dbReference type="OrthoDB" id="6158547at2759"/>
<gene>
    <name evidence="5" type="ORF">G5714_013256</name>
</gene>
<feature type="compositionally biased region" description="Basic and acidic residues" evidence="3">
    <location>
        <begin position="1212"/>
        <end position="1229"/>
    </location>
</feature>
<dbReference type="Proteomes" id="UP000579812">
    <property type="component" value="Unassembled WGS sequence"/>
</dbReference>
<keyword evidence="2" id="KW-0175">Coiled coil</keyword>
<dbReference type="PANTHER" id="PTHR16046">
    <property type="entry name" value="SMC5-SMC6 COMPLEX LOCALIZATION FACTOR 2"/>
    <property type="match status" value="1"/>
</dbReference>
<feature type="compositionally biased region" description="Acidic residues" evidence="3">
    <location>
        <begin position="1106"/>
        <end position="1122"/>
    </location>
</feature>
<protein>
    <recommendedName>
        <fullName evidence="4">Coiled-coil SMC6 And NSE5 INteracting (CANIN) domain-containing protein</fullName>
    </recommendedName>
</protein>
<feature type="compositionally biased region" description="Basic and acidic residues" evidence="3">
    <location>
        <begin position="1314"/>
        <end position="1329"/>
    </location>
</feature>
<feature type="domain" description="Coiled-coil SMC6 And NSE5 INteracting (CANIN)" evidence="4">
    <location>
        <begin position="570"/>
        <end position="939"/>
    </location>
</feature>
<feature type="region of interest" description="Disordered" evidence="3">
    <location>
        <begin position="198"/>
        <end position="257"/>
    </location>
</feature>
<organism evidence="5 6">
    <name type="scientific">Onychostoma macrolepis</name>
    <dbReference type="NCBI Taxonomy" id="369639"/>
    <lineage>
        <taxon>Eukaryota</taxon>
        <taxon>Metazoa</taxon>
        <taxon>Chordata</taxon>
        <taxon>Craniata</taxon>
        <taxon>Vertebrata</taxon>
        <taxon>Euteleostomi</taxon>
        <taxon>Actinopterygii</taxon>
        <taxon>Neopterygii</taxon>
        <taxon>Teleostei</taxon>
        <taxon>Ostariophysi</taxon>
        <taxon>Cypriniformes</taxon>
        <taxon>Cyprinidae</taxon>
        <taxon>Acrossocheilinae</taxon>
        <taxon>Onychostoma</taxon>
    </lineage>
</organism>
<evidence type="ECO:0000313" key="5">
    <source>
        <dbReference type="EMBL" id="KAF4105594.1"/>
    </source>
</evidence>
<dbReference type="EMBL" id="JAAMOB010000013">
    <property type="protein sequence ID" value="KAF4105594.1"/>
    <property type="molecule type" value="Genomic_DNA"/>
</dbReference>
<feature type="compositionally biased region" description="Acidic residues" evidence="3">
    <location>
        <begin position="1259"/>
        <end position="1274"/>
    </location>
</feature>
<dbReference type="InterPro" id="IPR026161">
    <property type="entry name" value="FAM178"/>
</dbReference>
<dbReference type="Pfam" id="PF14816">
    <property type="entry name" value="CANIN"/>
    <property type="match status" value="1"/>
</dbReference>